<dbReference type="PANTHER" id="PTHR43181">
    <property type="entry name" value="2-C-METHYL-D-ERYTHRITOL 2,4-CYCLODIPHOSPHATE SYNTHASE, CHLOROPLASTIC"/>
    <property type="match status" value="1"/>
</dbReference>
<feature type="site" description="Transition state stabilizer" evidence="7">
    <location>
        <position position="135"/>
    </location>
</feature>
<evidence type="ECO:0000256" key="7">
    <source>
        <dbReference type="HAMAP-Rule" id="MF_00107"/>
    </source>
</evidence>
<feature type="domain" description="2-C-methyl-D-erythritol 2,4-cyclodiphosphate synthase" evidence="9">
    <location>
        <begin position="4"/>
        <end position="156"/>
    </location>
</feature>
<dbReference type="UniPathway" id="UPA00056">
    <property type="reaction ID" value="UER00095"/>
</dbReference>
<evidence type="ECO:0000256" key="1">
    <source>
        <dbReference type="ARBA" id="ARBA00000200"/>
    </source>
</evidence>
<evidence type="ECO:0000313" key="10">
    <source>
        <dbReference type="EMBL" id="CAA9299440.1"/>
    </source>
</evidence>
<comment type="catalytic activity">
    <reaction evidence="1 7 8">
        <text>4-CDP-2-C-methyl-D-erythritol 2-phosphate = 2-C-methyl-D-erythritol 2,4-cyclic diphosphate + CMP</text>
        <dbReference type="Rhea" id="RHEA:23864"/>
        <dbReference type="ChEBI" id="CHEBI:57919"/>
        <dbReference type="ChEBI" id="CHEBI:58483"/>
        <dbReference type="ChEBI" id="CHEBI:60377"/>
        <dbReference type="EC" id="4.6.1.12"/>
    </reaction>
</comment>
<accession>A0A6J4K9Q7</accession>
<keyword evidence="5 7" id="KW-0414">Isoprene biosynthesis</keyword>
<dbReference type="GO" id="GO:0008685">
    <property type="term" value="F:2-C-methyl-D-erythritol 2,4-cyclodiphosphate synthase activity"/>
    <property type="evidence" value="ECO:0007669"/>
    <property type="project" value="UniProtKB-UniRule"/>
</dbReference>
<dbReference type="AlphaFoldDB" id="A0A6J4K9Q7"/>
<evidence type="ECO:0000256" key="8">
    <source>
        <dbReference type="RuleBase" id="RU004395"/>
    </source>
</evidence>
<comment type="cofactor">
    <cofactor evidence="7">
        <name>a divalent metal cation</name>
        <dbReference type="ChEBI" id="CHEBI:60240"/>
    </cofactor>
    <text evidence="7">Binds 1 divalent metal cation per subunit.</text>
</comment>
<comment type="pathway">
    <text evidence="2 7">Isoprenoid biosynthesis; isopentenyl diphosphate biosynthesis via DXP pathway; isopentenyl diphosphate from 1-deoxy-D-xylulose 5-phosphate: step 4/6.</text>
</comment>
<evidence type="ECO:0000256" key="6">
    <source>
        <dbReference type="ARBA" id="ARBA00023239"/>
    </source>
</evidence>
<dbReference type="EMBL" id="CADCTX010000071">
    <property type="protein sequence ID" value="CAA9299440.1"/>
    <property type="molecule type" value="Genomic_DNA"/>
</dbReference>
<dbReference type="GO" id="GO:0016114">
    <property type="term" value="P:terpenoid biosynthetic process"/>
    <property type="evidence" value="ECO:0007669"/>
    <property type="project" value="InterPro"/>
</dbReference>
<dbReference type="SUPFAM" id="SSF69765">
    <property type="entry name" value="IpsF-like"/>
    <property type="match status" value="1"/>
</dbReference>
<dbReference type="InterPro" id="IPR020555">
    <property type="entry name" value="MECDP_synthase_CS"/>
</dbReference>
<organism evidence="10">
    <name type="scientific">uncultured Gemmatimonadaceae bacterium</name>
    <dbReference type="NCBI Taxonomy" id="246130"/>
    <lineage>
        <taxon>Bacteria</taxon>
        <taxon>Pseudomonadati</taxon>
        <taxon>Gemmatimonadota</taxon>
        <taxon>Gemmatimonadia</taxon>
        <taxon>Gemmatimonadales</taxon>
        <taxon>Gemmatimonadaceae</taxon>
        <taxon>environmental samples</taxon>
    </lineage>
</organism>
<keyword evidence="6 7" id="KW-0456">Lyase</keyword>
<dbReference type="Gene3D" id="3.30.1330.50">
    <property type="entry name" value="2-C-methyl-D-erythritol 2,4-cyclodiphosphate synthase"/>
    <property type="match status" value="1"/>
</dbReference>
<comment type="function">
    <text evidence="7">Involved in the biosynthesis of isopentenyl diphosphate (IPP) and dimethylallyl diphosphate (DMAPP), two major building blocks of isoprenoid compounds. Catalyzes the conversion of 4-diphosphocytidyl-2-C-methyl-D-erythritol 2-phosphate (CDP-ME2P) to 2-C-methyl-D-erythritol 2,4-cyclodiphosphate (ME-CPP) with a corresponding release of cytidine 5-monophosphate (CMP).</text>
</comment>
<proteinExistence type="inferred from homology"/>
<dbReference type="InterPro" id="IPR036571">
    <property type="entry name" value="MECDP_synthase_sf"/>
</dbReference>
<name>A0A6J4K9Q7_9BACT</name>
<evidence type="ECO:0000256" key="4">
    <source>
        <dbReference type="ARBA" id="ARBA00022723"/>
    </source>
</evidence>
<keyword evidence="4 7" id="KW-0479">Metal-binding</keyword>
<comment type="subunit">
    <text evidence="7">Homotrimer.</text>
</comment>
<dbReference type="PROSITE" id="PS01350">
    <property type="entry name" value="ISPF"/>
    <property type="match status" value="1"/>
</dbReference>
<feature type="binding site" evidence="7">
    <location>
        <begin position="58"/>
        <end position="60"/>
    </location>
    <ligand>
        <name>4-CDP-2-C-methyl-D-erythritol 2-phosphate</name>
        <dbReference type="ChEBI" id="CHEBI:57919"/>
    </ligand>
</feature>
<dbReference type="EC" id="4.6.1.12" evidence="3 7"/>
<feature type="binding site" evidence="7">
    <location>
        <position position="44"/>
    </location>
    <ligand>
        <name>a divalent metal cation</name>
        <dbReference type="ChEBI" id="CHEBI:60240"/>
    </ligand>
</feature>
<dbReference type="CDD" id="cd00554">
    <property type="entry name" value="MECDP_synthase"/>
    <property type="match status" value="1"/>
</dbReference>
<dbReference type="Pfam" id="PF02542">
    <property type="entry name" value="YgbB"/>
    <property type="match status" value="1"/>
</dbReference>
<evidence type="ECO:0000259" key="9">
    <source>
        <dbReference type="Pfam" id="PF02542"/>
    </source>
</evidence>
<feature type="binding site" evidence="7">
    <location>
        <begin position="36"/>
        <end position="37"/>
    </location>
    <ligand>
        <name>4-CDP-2-C-methyl-D-erythritol 2-phosphate</name>
        <dbReference type="ChEBI" id="CHEBI:57919"/>
    </ligand>
</feature>
<feature type="binding site" evidence="7">
    <location>
        <begin position="63"/>
        <end position="67"/>
    </location>
    <ligand>
        <name>4-CDP-2-C-methyl-D-erythritol 2-phosphate</name>
        <dbReference type="ChEBI" id="CHEBI:57919"/>
    </ligand>
</feature>
<evidence type="ECO:0000256" key="2">
    <source>
        <dbReference type="ARBA" id="ARBA00004709"/>
    </source>
</evidence>
<reference evidence="10" key="1">
    <citation type="submission" date="2020-02" db="EMBL/GenBank/DDBJ databases">
        <authorList>
            <person name="Meier V. D."/>
        </authorList>
    </citation>
    <scope>NUCLEOTIDE SEQUENCE</scope>
    <source>
        <strain evidence="10">AVDCRST_MAG40</strain>
    </source>
</reference>
<gene>
    <name evidence="7" type="primary">ispF</name>
    <name evidence="10" type="ORF">AVDCRST_MAG40-254</name>
</gene>
<dbReference type="NCBIfam" id="TIGR00151">
    <property type="entry name" value="ispF"/>
    <property type="match status" value="1"/>
</dbReference>
<comment type="similarity">
    <text evidence="7 8">Belongs to the IspF family.</text>
</comment>
<feature type="binding site" evidence="7">
    <location>
        <begin position="10"/>
        <end position="12"/>
    </location>
    <ligand>
        <name>4-CDP-2-C-methyl-D-erythritol 2-phosphate</name>
        <dbReference type="ChEBI" id="CHEBI:57919"/>
    </ligand>
</feature>
<dbReference type="HAMAP" id="MF_00107">
    <property type="entry name" value="IspF"/>
    <property type="match status" value="1"/>
</dbReference>
<feature type="binding site" evidence="7">
    <location>
        <position position="144"/>
    </location>
    <ligand>
        <name>4-CDP-2-C-methyl-D-erythritol 2-phosphate</name>
        <dbReference type="ChEBI" id="CHEBI:57919"/>
    </ligand>
</feature>
<dbReference type="GO" id="GO:0019288">
    <property type="term" value="P:isopentenyl diphosphate biosynthetic process, methylerythritol 4-phosphate pathway"/>
    <property type="evidence" value="ECO:0007669"/>
    <property type="project" value="UniProtKB-UniRule"/>
</dbReference>
<feature type="binding site" evidence="7">
    <location>
        <position position="12"/>
    </location>
    <ligand>
        <name>a divalent metal cation</name>
        <dbReference type="ChEBI" id="CHEBI:60240"/>
    </ligand>
</feature>
<evidence type="ECO:0000256" key="5">
    <source>
        <dbReference type="ARBA" id="ARBA00023229"/>
    </source>
</evidence>
<dbReference type="PANTHER" id="PTHR43181:SF1">
    <property type="entry name" value="2-C-METHYL-D-ERYTHRITOL 2,4-CYCLODIPHOSPHATE SYNTHASE, CHLOROPLASTIC"/>
    <property type="match status" value="1"/>
</dbReference>
<dbReference type="InterPro" id="IPR003526">
    <property type="entry name" value="MECDP_synthase"/>
</dbReference>
<protein>
    <recommendedName>
        <fullName evidence="3 7">2-C-methyl-D-erythritol 2,4-cyclodiphosphate synthase</fullName>
        <shortName evidence="7">MECDP-synthase</shortName>
        <shortName evidence="7">MECPP-synthase</shortName>
        <shortName evidence="7">MECPS</shortName>
        <ecNumber evidence="3 7">4.6.1.12</ecNumber>
    </recommendedName>
</protein>
<dbReference type="GO" id="GO:0046872">
    <property type="term" value="F:metal ion binding"/>
    <property type="evidence" value="ECO:0007669"/>
    <property type="project" value="UniProtKB-KW"/>
</dbReference>
<evidence type="ECO:0000256" key="3">
    <source>
        <dbReference type="ARBA" id="ARBA00012579"/>
    </source>
</evidence>
<feature type="binding site" evidence="7">
    <location>
        <position position="10"/>
    </location>
    <ligand>
        <name>a divalent metal cation</name>
        <dbReference type="ChEBI" id="CHEBI:60240"/>
    </ligand>
</feature>
<feature type="site" description="Transition state stabilizer" evidence="7">
    <location>
        <position position="36"/>
    </location>
</feature>
<sequence>MTTRTGIGYDSHRFGPGGPLVLGGVQIPGDVRLVGHSDGDAVAHAVTDAVLGAAAAGDIGEMFADTDPANKGRDSIEMLARAVARVHERGWQVVHVDVTVVAERPKIMPHRDAMRARLAGALGVDAARVSVKGKTNEGMGWVGRGEGLACMAVATLAASPAP</sequence>
<comment type="caution">
    <text evidence="7">Lacks conserved residue(s) required for the propagation of feature annotation.</text>
</comment>